<reference evidence="9" key="1">
    <citation type="submission" date="2025-08" db="UniProtKB">
        <authorList>
            <consortium name="Ensembl"/>
        </authorList>
    </citation>
    <scope>IDENTIFICATION</scope>
</reference>
<feature type="compositionally biased region" description="Basic and acidic residues" evidence="5">
    <location>
        <begin position="371"/>
        <end position="384"/>
    </location>
</feature>
<dbReference type="GO" id="GO:0002355">
    <property type="term" value="P:detection of tumor cell"/>
    <property type="evidence" value="ECO:0007669"/>
    <property type="project" value="TreeGrafter"/>
</dbReference>
<keyword evidence="6" id="KW-0472">Membrane</keyword>
<keyword evidence="6" id="KW-0812">Transmembrane</keyword>
<sequence>MEIQLQFIVFLLLIPVSLGMRQRVTVMKGETVILNCSVTNPHQTHVEWKNPEGQIMFFNKNKALKDKRYSIIKLSQSEFSISISSITFKDGGNYTCSQYHQNPIETIVEVTVLGFPTMSVAKHDGKNVIKCSAEGNNSPPQISWELDHEPEFLGQGLNFYQVNKKYISKEFLQVYPVKNRVTVKCIVRHPRLHMRTLIHFVKIEPATHEPTSTIPPRLATVDPHGSTEDLGLTSSWPSSAKPTAFTSNPTLSATELKDNKTGIPLTSTDSHPNTTGLLNSTWNKESIHQTTNTTDETTQDITFYNTTGRNLTEISGLDQQIGAERNSHLLVLLVTSLIFGLLVVVIFFAIKLRRAHLAWKRENEESDPSEESSKSKSSQEDKNSQGHRRRGLFSTAFTQYVVEEPTGITSVVNTNALAPKEQMSSSQTPVKCDIKETSL</sequence>
<dbReference type="GeneID" id="108249513"/>
<name>A0A3Q3BB17_KRYMA</name>
<feature type="domain" description="Ig-like" evidence="8">
    <location>
        <begin position="15"/>
        <end position="111"/>
    </location>
</feature>
<feature type="compositionally biased region" description="Polar residues" evidence="5">
    <location>
        <begin position="417"/>
        <end position="429"/>
    </location>
</feature>
<keyword evidence="10" id="KW-1185">Reference proteome</keyword>
<evidence type="ECO:0000313" key="9">
    <source>
        <dbReference type="Ensembl" id="ENSKMAP00000021789.1"/>
    </source>
</evidence>
<dbReference type="InterPro" id="IPR003599">
    <property type="entry name" value="Ig_sub"/>
</dbReference>
<keyword evidence="1 7" id="KW-0732">Signal</keyword>
<keyword evidence="2" id="KW-0677">Repeat</keyword>
<evidence type="ECO:0000256" key="7">
    <source>
        <dbReference type="SAM" id="SignalP"/>
    </source>
</evidence>
<reference evidence="9" key="2">
    <citation type="submission" date="2025-09" db="UniProtKB">
        <authorList>
            <consortium name="Ensembl"/>
        </authorList>
    </citation>
    <scope>IDENTIFICATION</scope>
</reference>
<feature type="transmembrane region" description="Helical" evidence="6">
    <location>
        <begin position="329"/>
        <end position="350"/>
    </location>
</feature>
<dbReference type="Proteomes" id="UP000264800">
    <property type="component" value="Unplaced"/>
</dbReference>
<feature type="region of interest" description="Disordered" evidence="5">
    <location>
        <begin position="417"/>
        <end position="439"/>
    </location>
</feature>
<evidence type="ECO:0000256" key="6">
    <source>
        <dbReference type="SAM" id="Phobius"/>
    </source>
</evidence>
<dbReference type="GO" id="GO:0002860">
    <property type="term" value="P:positive regulation of natural killer cell mediated cytotoxicity directed against tumor cell target"/>
    <property type="evidence" value="ECO:0007669"/>
    <property type="project" value="TreeGrafter"/>
</dbReference>
<dbReference type="InterPro" id="IPR013106">
    <property type="entry name" value="Ig_V-set"/>
</dbReference>
<dbReference type="STRING" id="37003.ENSKMAP00000021789"/>
<evidence type="ECO:0000256" key="4">
    <source>
        <dbReference type="ARBA" id="ARBA00023319"/>
    </source>
</evidence>
<dbReference type="PROSITE" id="PS50835">
    <property type="entry name" value="IG_LIKE"/>
    <property type="match status" value="1"/>
</dbReference>
<dbReference type="PANTHER" id="PTHR47118">
    <property type="entry name" value="CYTOTOXIC AND REGULATORY T-CELL MOLECULE"/>
    <property type="match status" value="1"/>
</dbReference>
<dbReference type="InterPro" id="IPR007110">
    <property type="entry name" value="Ig-like_dom"/>
</dbReference>
<dbReference type="KEGG" id="kmr:108249513"/>
<dbReference type="RefSeq" id="XP_017294437.1">
    <property type="nucleotide sequence ID" value="XM_017438948.3"/>
</dbReference>
<evidence type="ECO:0000256" key="1">
    <source>
        <dbReference type="ARBA" id="ARBA00022729"/>
    </source>
</evidence>
<dbReference type="SUPFAM" id="SSF48726">
    <property type="entry name" value="Immunoglobulin"/>
    <property type="match status" value="2"/>
</dbReference>
<proteinExistence type="predicted"/>
<dbReference type="FunFam" id="2.60.40.10:FF:000013">
    <property type="entry name" value="cell adhesion molecule 1 isoform X1"/>
    <property type="match status" value="1"/>
</dbReference>
<organism evidence="9 10">
    <name type="scientific">Kryptolebias marmoratus</name>
    <name type="common">Mangrove killifish</name>
    <name type="synonym">Rivulus marmoratus</name>
    <dbReference type="NCBI Taxonomy" id="37003"/>
    <lineage>
        <taxon>Eukaryota</taxon>
        <taxon>Metazoa</taxon>
        <taxon>Chordata</taxon>
        <taxon>Craniata</taxon>
        <taxon>Vertebrata</taxon>
        <taxon>Euteleostomi</taxon>
        <taxon>Actinopterygii</taxon>
        <taxon>Neopterygii</taxon>
        <taxon>Teleostei</taxon>
        <taxon>Neoteleostei</taxon>
        <taxon>Acanthomorphata</taxon>
        <taxon>Ovalentaria</taxon>
        <taxon>Atherinomorphae</taxon>
        <taxon>Cyprinodontiformes</taxon>
        <taxon>Rivulidae</taxon>
        <taxon>Kryptolebias</taxon>
    </lineage>
</organism>
<dbReference type="AlphaFoldDB" id="A0A3Q3BB17"/>
<evidence type="ECO:0000256" key="2">
    <source>
        <dbReference type="ARBA" id="ARBA00022737"/>
    </source>
</evidence>
<evidence type="ECO:0000256" key="3">
    <source>
        <dbReference type="ARBA" id="ARBA00023157"/>
    </source>
</evidence>
<dbReference type="PANTHER" id="PTHR47118:SF1">
    <property type="entry name" value="CYTOTOXIC AND REGULATORY T-CELL MOLECULE"/>
    <property type="match status" value="1"/>
</dbReference>
<feature type="compositionally biased region" description="Polar residues" evidence="5">
    <location>
        <begin position="264"/>
        <end position="277"/>
    </location>
</feature>
<dbReference type="InterPro" id="IPR013783">
    <property type="entry name" value="Ig-like_fold"/>
</dbReference>
<dbReference type="Gene3D" id="2.60.40.10">
    <property type="entry name" value="Immunoglobulins"/>
    <property type="match status" value="2"/>
</dbReference>
<dbReference type="InterPro" id="IPR053096">
    <property type="entry name" value="CRTAM"/>
</dbReference>
<dbReference type="OrthoDB" id="10006996at2759"/>
<feature type="signal peptide" evidence="7">
    <location>
        <begin position="1"/>
        <end position="19"/>
    </location>
</feature>
<keyword evidence="6" id="KW-1133">Transmembrane helix</keyword>
<dbReference type="InterPro" id="IPR036179">
    <property type="entry name" value="Ig-like_dom_sf"/>
</dbReference>
<dbReference type="Ensembl" id="ENSKMAT00000022070.1">
    <property type="protein sequence ID" value="ENSKMAP00000021789.1"/>
    <property type="gene ID" value="ENSKMAG00000016193.1"/>
</dbReference>
<dbReference type="SMART" id="SM00409">
    <property type="entry name" value="IG"/>
    <property type="match status" value="1"/>
</dbReference>
<evidence type="ECO:0000259" key="8">
    <source>
        <dbReference type="PROSITE" id="PS50835"/>
    </source>
</evidence>
<dbReference type="GO" id="GO:0005102">
    <property type="term" value="F:signaling receptor binding"/>
    <property type="evidence" value="ECO:0007669"/>
    <property type="project" value="TreeGrafter"/>
</dbReference>
<keyword evidence="3" id="KW-1015">Disulfide bond</keyword>
<evidence type="ECO:0000256" key="5">
    <source>
        <dbReference type="SAM" id="MobiDB-lite"/>
    </source>
</evidence>
<dbReference type="Pfam" id="PF07686">
    <property type="entry name" value="V-set"/>
    <property type="match status" value="1"/>
</dbReference>
<feature type="chain" id="PRO_5018645019" evidence="7">
    <location>
        <begin position="20"/>
        <end position="439"/>
    </location>
</feature>
<dbReference type="GO" id="GO:0008037">
    <property type="term" value="P:cell recognition"/>
    <property type="evidence" value="ECO:0007669"/>
    <property type="project" value="TreeGrafter"/>
</dbReference>
<dbReference type="GeneTree" id="ENSGT00940000159804"/>
<dbReference type="GO" id="GO:0005886">
    <property type="term" value="C:plasma membrane"/>
    <property type="evidence" value="ECO:0007669"/>
    <property type="project" value="TreeGrafter"/>
</dbReference>
<accession>A0A3Q3BB17</accession>
<feature type="region of interest" description="Disordered" evidence="5">
    <location>
        <begin position="360"/>
        <end position="391"/>
    </location>
</feature>
<feature type="compositionally biased region" description="Polar residues" evidence="5">
    <location>
        <begin position="232"/>
        <end position="253"/>
    </location>
</feature>
<evidence type="ECO:0000313" key="10">
    <source>
        <dbReference type="Proteomes" id="UP000264800"/>
    </source>
</evidence>
<protein>
    <submittedName>
        <fullName evidence="9">Cytotoxic and regulatory T cell molecule</fullName>
    </submittedName>
</protein>
<feature type="region of interest" description="Disordered" evidence="5">
    <location>
        <begin position="223"/>
        <end position="277"/>
    </location>
</feature>
<dbReference type="OMA" id="GVYKCFY"/>
<keyword evidence="4" id="KW-0393">Immunoglobulin domain</keyword>